<protein>
    <recommendedName>
        <fullName evidence="10">Large-conductance mechanosensitive channel</fullName>
    </recommendedName>
</protein>
<evidence type="ECO:0000313" key="13">
    <source>
        <dbReference type="Proteomes" id="UP000184387"/>
    </source>
</evidence>
<reference evidence="12 13" key="1">
    <citation type="submission" date="2016-11" db="EMBL/GenBank/DDBJ databases">
        <authorList>
            <person name="Jaros S."/>
            <person name="Januszkiewicz K."/>
            <person name="Wedrychowicz H."/>
        </authorList>
    </citation>
    <scope>NUCLEOTIDE SEQUENCE [LARGE SCALE GENOMIC DNA]</scope>
    <source>
        <strain evidence="12 13">DSM 14916</strain>
    </source>
</reference>
<dbReference type="Gene3D" id="1.10.1200.120">
    <property type="entry name" value="Large-conductance mechanosensitive channel, MscL, domain 1"/>
    <property type="match status" value="1"/>
</dbReference>
<evidence type="ECO:0000256" key="5">
    <source>
        <dbReference type="ARBA" id="ARBA00022692"/>
    </source>
</evidence>
<feature type="transmembrane region" description="Helical" evidence="10">
    <location>
        <begin position="50"/>
        <end position="70"/>
    </location>
</feature>
<dbReference type="InterPro" id="IPR036019">
    <property type="entry name" value="MscL_channel"/>
</dbReference>
<dbReference type="SUPFAM" id="SSF81330">
    <property type="entry name" value="Gated mechanosensitive channel"/>
    <property type="match status" value="1"/>
</dbReference>
<keyword evidence="3 10" id="KW-0813">Transport</keyword>
<organism evidence="12 13">
    <name type="scientific">Muricoccus roseus</name>
    <dbReference type="NCBI Taxonomy" id="198092"/>
    <lineage>
        <taxon>Bacteria</taxon>
        <taxon>Pseudomonadati</taxon>
        <taxon>Pseudomonadota</taxon>
        <taxon>Alphaproteobacteria</taxon>
        <taxon>Acetobacterales</taxon>
        <taxon>Roseomonadaceae</taxon>
        <taxon>Muricoccus</taxon>
    </lineage>
</organism>
<sequence>MELPIRKPGWLGDFKAFIARGNVIDLAVGVVIGAAFTAIVNSLVEDLLNPLIGLLVGGIDFSNLFVVLAGERGPSLDATRQSGAAVIAVGQFINAVIKFVIVAFAVFWLVRLVHRLHAAPKKDEGPTREQLLLQEIRDELRAARQGRDGAREGGGEVVPPLPRPGPSL</sequence>
<accession>A0A1M6QRY6</accession>
<feature type="compositionally biased region" description="Pro residues" evidence="11">
    <location>
        <begin position="159"/>
        <end position="168"/>
    </location>
</feature>
<dbReference type="NCBIfam" id="TIGR00220">
    <property type="entry name" value="mscL"/>
    <property type="match status" value="1"/>
</dbReference>
<keyword evidence="6 10" id="KW-1133">Transmembrane helix</keyword>
<dbReference type="PANTHER" id="PTHR30266:SF2">
    <property type="entry name" value="LARGE-CONDUCTANCE MECHANOSENSITIVE CHANNEL"/>
    <property type="match status" value="1"/>
</dbReference>
<feature type="compositionally biased region" description="Basic and acidic residues" evidence="11">
    <location>
        <begin position="144"/>
        <end position="154"/>
    </location>
</feature>
<comment type="function">
    <text evidence="10">Channel that opens in response to stretch forces in the membrane lipid bilayer. May participate in the regulation of osmotic pressure changes within the cell.</text>
</comment>
<dbReference type="PANTHER" id="PTHR30266">
    <property type="entry name" value="MECHANOSENSITIVE CHANNEL MSCL"/>
    <property type="match status" value="1"/>
</dbReference>
<keyword evidence="9 10" id="KW-0407">Ion channel</keyword>
<evidence type="ECO:0000256" key="7">
    <source>
        <dbReference type="ARBA" id="ARBA00023065"/>
    </source>
</evidence>
<keyword evidence="4 10" id="KW-1003">Cell membrane</keyword>
<dbReference type="InterPro" id="IPR001185">
    <property type="entry name" value="MS_channel"/>
</dbReference>
<feature type="region of interest" description="Disordered" evidence="11">
    <location>
        <begin position="144"/>
        <end position="168"/>
    </location>
</feature>
<comment type="similarity">
    <text evidence="2 10">Belongs to the MscL family.</text>
</comment>
<keyword evidence="5 10" id="KW-0812">Transmembrane</keyword>
<dbReference type="RefSeq" id="WP_073139151.1">
    <property type="nucleotide sequence ID" value="NZ_FQZF01000038.1"/>
</dbReference>
<feature type="transmembrane region" description="Helical" evidence="10">
    <location>
        <begin position="82"/>
        <end position="110"/>
    </location>
</feature>
<gene>
    <name evidence="10" type="primary">mscL</name>
    <name evidence="12" type="ORF">SAMN02745194_04484</name>
</gene>
<evidence type="ECO:0000256" key="11">
    <source>
        <dbReference type="SAM" id="MobiDB-lite"/>
    </source>
</evidence>
<evidence type="ECO:0000256" key="10">
    <source>
        <dbReference type="HAMAP-Rule" id="MF_00115"/>
    </source>
</evidence>
<proteinExistence type="inferred from homology"/>
<dbReference type="NCBIfam" id="NF010557">
    <property type="entry name" value="PRK13952.1"/>
    <property type="match status" value="1"/>
</dbReference>
<evidence type="ECO:0000256" key="1">
    <source>
        <dbReference type="ARBA" id="ARBA00004651"/>
    </source>
</evidence>
<name>A0A1M6QRY6_9PROT</name>
<evidence type="ECO:0000256" key="3">
    <source>
        <dbReference type="ARBA" id="ARBA00022448"/>
    </source>
</evidence>
<dbReference type="InterPro" id="IPR019823">
    <property type="entry name" value="Mechanosensitive_channel_CS"/>
</dbReference>
<dbReference type="Pfam" id="PF01741">
    <property type="entry name" value="MscL"/>
    <property type="match status" value="1"/>
</dbReference>
<evidence type="ECO:0000256" key="4">
    <source>
        <dbReference type="ARBA" id="ARBA00022475"/>
    </source>
</evidence>
<dbReference type="EMBL" id="FQZF01000038">
    <property type="protein sequence ID" value="SHK22873.1"/>
    <property type="molecule type" value="Genomic_DNA"/>
</dbReference>
<dbReference type="AlphaFoldDB" id="A0A1M6QRY6"/>
<keyword evidence="10" id="KW-0997">Cell inner membrane</keyword>
<comment type="subcellular location">
    <subcellularLocation>
        <location evidence="10">Cell inner membrane</location>
        <topology evidence="10">Multi-pass membrane protein</topology>
    </subcellularLocation>
    <subcellularLocation>
        <location evidence="1">Cell membrane</location>
        <topology evidence="1">Multi-pass membrane protein</topology>
    </subcellularLocation>
</comment>
<keyword evidence="8 10" id="KW-0472">Membrane</keyword>
<dbReference type="HAMAP" id="MF_00115">
    <property type="entry name" value="MscL"/>
    <property type="match status" value="1"/>
</dbReference>
<comment type="subunit">
    <text evidence="10">Homopentamer.</text>
</comment>
<evidence type="ECO:0000313" key="12">
    <source>
        <dbReference type="EMBL" id="SHK22873.1"/>
    </source>
</evidence>
<dbReference type="NCBIfam" id="NF001843">
    <property type="entry name" value="PRK00567.1-4"/>
    <property type="match status" value="1"/>
</dbReference>
<dbReference type="GO" id="GO:0005886">
    <property type="term" value="C:plasma membrane"/>
    <property type="evidence" value="ECO:0007669"/>
    <property type="project" value="UniProtKB-SubCell"/>
</dbReference>
<keyword evidence="7 10" id="KW-0406">Ion transport</keyword>
<evidence type="ECO:0000256" key="6">
    <source>
        <dbReference type="ARBA" id="ARBA00022989"/>
    </source>
</evidence>
<evidence type="ECO:0000256" key="9">
    <source>
        <dbReference type="ARBA" id="ARBA00023303"/>
    </source>
</evidence>
<evidence type="ECO:0000256" key="2">
    <source>
        <dbReference type="ARBA" id="ARBA00007254"/>
    </source>
</evidence>
<dbReference type="PROSITE" id="PS01327">
    <property type="entry name" value="MSCL"/>
    <property type="match status" value="1"/>
</dbReference>
<dbReference type="GO" id="GO:0008381">
    <property type="term" value="F:mechanosensitive monoatomic ion channel activity"/>
    <property type="evidence" value="ECO:0007669"/>
    <property type="project" value="UniProtKB-UniRule"/>
</dbReference>
<feature type="transmembrane region" description="Helical" evidence="10">
    <location>
        <begin position="21"/>
        <end position="44"/>
    </location>
</feature>
<dbReference type="PRINTS" id="PR01264">
    <property type="entry name" value="MECHCHANNEL"/>
</dbReference>
<dbReference type="OrthoDB" id="9810350at2"/>
<evidence type="ECO:0000256" key="8">
    <source>
        <dbReference type="ARBA" id="ARBA00023136"/>
    </source>
</evidence>
<dbReference type="STRING" id="198092.SAMN02745194_04484"/>
<keyword evidence="13" id="KW-1185">Reference proteome</keyword>
<dbReference type="Proteomes" id="UP000184387">
    <property type="component" value="Unassembled WGS sequence"/>
</dbReference>
<dbReference type="InterPro" id="IPR037673">
    <property type="entry name" value="MSC/AndL"/>
</dbReference>